<feature type="compositionally biased region" description="Basic and acidic residues" evidence="1">
    <location>
        <begin position="218"/>
        <end position="237"/>
    </location>
</feature>
<gene>
    <name evidence="2" type="ORF">EYF80_058366</name>
</gene>
<keyword evidence="3" id="KW-1185">Reference proteome</keyword>
<feature type="region of interest" description="Disordered" evidence="1">
    <location>
        <begin position="68"/>
        <end position="238"/>
    </location>
</feature>
<protein>
    <submittedName>
        <fullName evidence="2">Reticulocyte-binding protein 2 a</fullName>
    </submittedName>
</protein>
<reference evidence="2 3" key="1">
    <citation type="submission" date="2019-03" db="EMBL/GenBank/DDBJ databases">
        <title>First draft genome of Liparis tanakae, snailfish: a comprehensive survey of snailfish specific genes.</title>
        <authorList>
            <person name="Kim W."/>
            <person name="Song I."/>
            <person name="Jeong J.-H."/>
            <person name="Kim D."/>
            <person name="Kim S."/>
            <person name="Ryu S."/>
            <person name="Song J.Y."/>
            <person name="Lee S.K."/>
        </authorList>
    </citation>
    <scope>NUCLEOTIDE SEQUENCE [LARGE SCALE GENOMIC DNA]</scope>
    <source>
        <tissue evidence="2">Muscle</tissue>
    </source>
</reference>
<feature type="compositionally biased region" description="Basic and acidic residues" evidence="1">
    <location>
        <begin position="137"/>
        <end position="211"/>
    </location>
</feature>
<sequence>MKGSGSVERDVVNYVTVFSSSWVRPLRHLHAPLGPLLCFNIPLTLPSLFSPTHTAFGNLLFYGSVHERPTEHASSTTTIQSRGGNPLCDRRRTNHESGNQQHDRWTDPPRRLRPGVQRGPVGGVGDRRSVVAVEISSRGDGRLFGEPEESSRPVDSTREDSKRLQREESKRLQREEPKRLQREESKRLQREEPKRLQREEPKRLQREEPKRLQSIMNEEPRRRGAEETRRRGAKEPRSQGALLVWDQRLEAVIVCSSERLSCTFNPETKWKETGVNLPHTHTHTHTHTHRHTHTHTHTHTVGIVPTKRGFCRPEITDLTGTVAQTHTRTHTHTHTHTHRNTHAHTHTHTHRNTHAHTHTHTHTHTHIETHMHTHTGTHTCTHKHMHTYTHARTQTHLHAHTDTHTYKHPHCSNSTNKAWLLHT</sequence>
<feature type="region of interest" description="Disordered" evidence="1">
    <location>
        <begin position="280"/>
        <end position="301"/>
    </location>
</feature>
<dbReference type="PANTHER" id="PTHR45134">
    <property type="entry name" value="OS08G0543275 PROTEIN"/>
    <property type="match status" value="1"/>
</dbReference>
<evidence type="ECO:0000313" key="2">
    <source>
        <dbReference type="EMBL" id="TNN31482.1"/>
    </source>
</evidence>
<comment type="caution">
    <text evidence="2">The sequence shown here is derived from an EMBL/GenBank/DDBJ whole genome shotgun (WGS) entry which is preliminary data.</text>
</comment>
<feature type="compositionally biased region" description="Basic and acidic residues" evidence="1">
    <location>
        <begin position="88"/>
        <end position="110"/>
    </location>
</feature>
<organism evidence="2 3">
    <name type="scientific">Liparis tanakae</name>
    <name type="common">Tanaka's snailfish</name>
    <dbReference type="NCBI Taxonomy" id="230148"/>
    <lineage>
        <taxon>Eukaryota</taxon>
        <taxon>Metazoa</taxon>
        <taxon>Chordata</taxon>
        <taxon>Craniata</taxon>
        <taxon>Vertebrata</taxon>
        <taxon>Euteleostomi</taxon>
        <taxon>Actinopterygii</taxon>
        <taxon>Neopterygii</taxon>
        <taxon>Teleostei</taxon>
        <taxon>Neoteleostei</taxon>
        <taxon>Acanthomorphata</taxon>
        <taxon>Eupercaria</taxon>
        <taxon>Perciformes</taxon>
        <taxon>Cottioidei</taxon>
        <taxon>Cottales</taxon>
        <taxon>Liparidae</taxon>
        <taxon>Liparis</taxon>
    </lineage>
</organism>
<dbReference type="Proteomes" id="UP000314294">
    <property type="component" value="Unassembled WGS sequence"/>
</dbReference>
<evidence type="ECO:0000256" key="1">
    <source>
        <dbReference type="SAM" id="MobiDB-lite"/>
    </source>
</evidence>
<dbReference type="PANTHER" id="PTHR45134:SF5">
    <property type="entry name" value="OS08G0543275 PROTEIN"/>
    <property type="match status" value="1"/>
</dbReference>
<evidence type="ECO:0000313" key="3">
    <source>
        <dbReference type="Proteomes" id="UP000314294"/>
    </source>
</evidence>
<feature type="compositionally biased region" description="Polar residues" evidence="1">
    <location>
        <begin position="72"/>
        <end position="83"/>
    </location>
</feature>
<proteinExistence type="predicted"/>
<name>A0A4Z2ET58_9TELE</name>
<dbReference type="AlphaFoldDB" id="A0A4Z2ET58"/>
<dbReference type="EMBL" id="SRLO01003424">
    <property type="protein sequence ID" value="TNN31482.1"/>
    <property type="molecule type" value="Genomic_DNA"/>
</dbReference>
<accession>A0A4Z2ET58</accession>
<feature type="compositionally biased region" description="Basic residues" evidence="1">
    <location>
        <begin position="280"/>
        <end position="298"/>
    </location>
</feature>